<dbReference type="AlphaFoldDB" id="A0A9W7Y0F6"/>
<accession>A0A9W7Y0F6</accession>
<comment type="caution">
    <text evidence="2">The sequence shown here is derived from an EMBL/GenBank/DDBJ whole genome shotgun (WGS) entry which is preliminary data.</text>
</comment>
<evidence type="ECO:0000313" key="3">
    <source>
        <dbReference type="Proteomes" id="UP001149813"/>
    </source>
</evidence>
<protein>
    <submittedName>
        <fullName evidence="2">Uncharacterized protein</fullName>
    </submittedName>
</protein>
<dbReference type="OrthoDB" id="5580898at2759"/>
<dbReference type="EMBL" id="JANBOJ010000156">
    <property type="protein sequence ID" value="KAJ1721667.1"/>
    <property type="molecule type" value="Genomic_DNA"/>
</dbReference>
<keyword evidence="3" id="KW-1185">Reference proteome</keyword>
<evidence type="ECO:0000313" key="2">
    <source>
        <dbReference type="EMBL" id="KAJ1721667.1"/>
    </source>
</evidence>
<proteinExistence type="predicted"/>
<dbReference type="Proteomes" id="UP001149813">
    <property type="component" value="Unassembled WGS sequence"/>
</dbReference>
<feature type="region of interest" description="Disordered" evidence="1">
    <location>
        <begin position="25"/>
        <end position="78"/>
    </location>
</feature>
<feature type="compositionally biased region" description="Basic and acidic residues" evidence="1">
    <location>
        <begin position="25"/>
        <end position="41"/>
    </location>
</feature>
<gene>
    <name evidence="2" type="ORF">LPJ53_003827</name>
</gene>
<sequence>MRPDPYKKKASRIYWSKHKDELAALKAADKDKPQPTEKDIAETTPPPPPHPLQSDQSDDMHQTHPRGQYSRRKLEDNSWRYIEETEVDEEAMINARIEAAQDEKDMREIVSHLKTQKLDTTAHKDNVYVCAREELDPVDAAERARMLEEMNAEIVYDEFNPDPRAVSAISSVQDKGSAVRVNRIKLDVSDLAPNLALPAVAAASAQSVKPASGEEIDELDALLDELL</sequence>
<name>A0A9W7Y0F6_9FUNG</name>
<organism evidence="2 3">
    <name type="scientific">Coemansia erecta</name>
    <dbReference type="NCBI Taxonomy" id="147472"/>
    <lineage>
        <taxon>Eukaryota</taxon>
        <taxon>Fungi</taxon>
        <taxon>Fungi incertae sedis</taxon>
        <taxon>Zoopagomycota</taxon>
        <taxon>Kickxellomycotina</taxon>
        <taxon>Kickxellomycetes</taxon>
        <taxon>Kickxellales</taxon>
        <taxon>Kickxellaceae</taxon>
        <taxon>Coemansia</taxon>
    </lineage>
</organism>
<reference evidence="2" key="1">
    <citation type="submission" date="2022-07" db="EMBL/GenBank/DDBJ databases">
        <title>Phylogenomic reconstructions and comparative analyses of Kickxellomycotina fungi.</title>
        <authorList>
            <person name="Reynolds N.K."/>
            <person name="Stajich J.E."/>
            <person name="Barry K."/>
            <person name="Grigoriev I.V."/>
            <person name="Crous P."/>
            <person name="Smith M.E."/>
        </authorList>
    </citation>
    <scope>NUCLEOTIDE SEQUENCE</scope>
    <source>
        <strain evidence="2">NBRC 32514</strain>
    </source>
</reference>
<evidence type="ECO:0000256" key="1">
    <source>
        <dbReference type="SAM" id="MobiDB-lite"/>
    </source>
</evidence>